<dbReference type="NCBIfam" id="NF007739">
    <property type="entry name" value="PRK10419.1"/>
    <property type="match status" value="2"/>
</dbReference>
<feature type="domain" description="ABC transporter" evidence="5">
    <location>
        <begin position="286"/>
        <end position="530"/>
    </location>
</feature>
<evidence type="ECO:0000256" key="4">
    <source>
        <dbReference type="ARBA" id="ARBA00022840"/>
    </source>
</evidence>
<dbReference type="FunFam" id="3.40.50.300:FF:000016">
    <property type="entry name" value="Oligopeptide ABC transporter ATP-binding component"/>
    <property type="match status" value="1"/>
</dbReference>
<dbReference type="SMART" id="SM00382">
    <property type="entry name" value="AAA"/>
    <property type="match status" value="2"/>
</dbReference>
<keyword evidence="4 6" id="KW-0067">ATP-binding</keyword>
<evidence type="ECO:0000313" key="7">
    <source>
        <dbReference type="Proteomes" id="UP000505377"/>
    </source>
</evidence>
<evidence type="ECO:0000256" key="3">
    <source>
        <dbReference type="ARBA" id="ARBA00022741"/>
    </source>
</evidence>
<dbReference type="GO" id="GO:0015833">
    <property type="term" value="P:peptide transport"/>
    <property type="evidence" value="ECO:0007669"/>
    <property type="project" value="InterPro"/>
</dbReference>
<dbReference type="Pfam" id="PF08352">
    <property type="entry name" value="oligo_HPY"/>
    <property type="match status" value="2"/>
</dbReference>
<dbReference type="InterPro" id="IPR003439">
    <property type="entry name" value="ABC_transporter-like_ATP-bd"/>
</dbReference>
<dbReference type="InterPro" id="IPR027417">
    <property type="entry name" value="P-loop_NTPase"/>
</dbReference>
<comment type="similarity">
    <text evidence="1">Belongs to the ABC transporter superfamily.</text>
</comment>
<dbReference type="InterPro" id="IPR013563">
    <property type="entry name" value="Oligopep_ABC_C"/>
</dbReference>
<dbReference type="AlphaFoldDB" id="A0A6M6JPG1"/>
<dbReference type="GO" id="GO:0055085">
    <property type="term" value="P:transmembrane transport"/>
    <property type="evidence" value="ECO:0007669"/>
    <property type="project" value="UniProtKB-ARBA"/>
</dbReference>
<sequence>MEPVVSLLRIEDLRVSYRTAGGELAAVTGAGLEVAPGEVVAVVGESGSGKSTLAHAAIGLLPDNGRITGGRVLLGGEDITGLPEKRLRAIRGRRIGLVPQDPAISLNPVRRVGEQVAEALRVHGLADRRGARTAAVDLLGRAGLPDPAVRARQYPHELSGGMRQRVLIAIAIAAEPELIIADEPTSALDVTVQRRILDHLEHLTRSAGTAVLLITHDLGVAADRADRLVVMSGGRVVEQGPTREVLADPQDPYTRTLLASAPGLGLRPPCVRTTAPATIATHDPLVDVRDLVKDFPLPGGATLRAVDGVSFSIARGETLALVGESGSGKSTTARLVLRLADPTSGTVRFDGTDITALRGRRWRELRRRAQLVYQNPYASLDPRFTVEEVIAEPLRAFRTGDAAARRARAAELVERVALPASVLARRPVELSGGQRQRVAIARALALSPDLVVCDEPVSALDVSVQAQVLDLLAELQADAGLAYLFISHDLAVVRRVAHRVGVLRDGRLLELAPTEQLFDAPAHDYTRELLAAIAGQRAPLQEPA</sequence>
<dbReference type="GO" id="GO:0016887">
    <property type="term" value="F:ATP hydrolysis activity"/>
    <property type="evidence" value="ECO:0007669"/>
    <property type="project" value="InterPro"/>
</dbReference>
<name>A0A6M6JPG1_9PSEU</name>
<evidence type="ECO:0000313" key="6">
    <source>
        <dbReference type="EMBL" id="QJY49894.1"/>
    </source>
</evidence>
<dbReference type="GO" id="GO:0005524">
    <property type="term" value="F:ATP binding"/>
    <property type="evidence" value="ECO:0007669"/>
    <property type="project" value="UniProtKB-KW"/>
</dbReference>
<keyword evidence="7" id="KW-1185">Reference proteome</keyword>
<dbReference type="NCBIfam" id="NF008453">
    <property type="entry name" value="PRK11308.1"/>
    <property type="match status" value="2"/>
</dbReference>
<organism evidence="6 7">
    <name type="scientific">Pseudonocardia broussonetiae</name>
    <dbReference type="NCBI Taxonomy" id="2736640"/>
    <lineage>
        <taxon>Bacteria</taxon>
        <taxon>Bacillati</taxon>
        <taxon>Actinomycetota</taxon>
        <taxon>Actinomycetes</taxon>
        <taxon>Pseudonocardiales</taxon>
        <taxon>Pseudonocardiaceae</taxon>
        <taxon>Pseudonocardia</taxon>
    </lineage>
</organism>
<dbReference type="PROSITE" id="PS00211">
    <property type="entry name" value="ABC_TRANSPORTER_1"/>
    <property type="match status" value="2"/>
</dbReference>
<dbReference type="CDD" id="cd03257">
    <property type="entry name" value="ABC_NikE_OppD_transporters"/>
    <property type="match status" value="2"/>
</dbReference>
<dbReference type="EMBL" id="CP053564">
    <property type="protein sequence ID" value="QJY49894.1"/>
    <property type="molecule type" value="Genomic_DNA"/>
</dbReference>
<dbReference type="Pfam" id="PF00005">
    <property type="entry name" value="ABC_tran"/>
    <property type="match status" value="2"/>
</dbReference>
<protein>
    <submittedName>
        <fullName evidence="6">ABC transporter ATP-binding protein</fullName>
    </submittedName>
</protein>
<gene>
    <name evidence="6" type="ORF">HOP40_32425</name>
</gene>
<dbReference type="Proteomes" id="UP000505377">
    <property type="component" value="Chromosome"/>
</dbReference>
<evidence type="ECO:0000256" key="1">
    <source>
        <dbReference type="ARBA" id="ARBA00005417"/>
    </source>
</evidence>
<accession>A0A6M6JPG1</accession>
<dbReference type="PANTHER" id="PTHR43776">
    <property type="entry name" value="TRANSPORT ATP-BINDING PROTEIN"/>
    <property type="match status" value="1"/>
</dbReference>
<dbReference type="InterPro" id="IPR003593">
    <property type="entry name" value="AAA+_ATPase"/>
</dbReference>
<proteinExistence type="inferred from homology"/>
<dbReference type="SUPFAM" id="SSF52540">
    <property type="entry name" value="P-loop containing nucleoside triphosphate hydrolases"/>
    <property type="match status" value="2"/>
</dbReference>
<dbReference type="InterPro" id="IPR050319">
    <property type="entry name" value="ABC_transp_ATP-bind"/>
</dbReference>
<evidence type="ECO:0000259" key="5">
    <source>
        <dbReference type="PROSITE" id="PS50893"/>
    </source>
</evidence>
<feature type="domain" description="ABC transporter" evidence="5">
    <location>
        <begin position="8"/>
        <end position="258"/>
    </location>
</feature>
<keyword evidence="2" id="KW-0813">Transport</keyword>
<keyword evidence="3" id="KW-0547">Nucleotide-binding</keyword>
<dbReference type="PROSITE" id="PS50893">
    <property type="entry name" value="ABC_TRANSPORTER_2"/>
    <property type="match status" value="2"/>
</dbReference>
<dbReference type="InterPro" id="IPR017871">
    <property type="entry name" value="ABC_transporter-like_CS"/>
</dbReference>
<reference evidence="6 7" key="1">
    <citation type="submission" date="2020-05" db="EMBL/GenBank/DDBJ databases">
        <authorList>
            <person name="Mo P."/>
        </authorList>
    </citation>
    <scope>NUCLEOTIDE SEQUENCE [LARGE SCALE GENOMIC DNA]</scope>
    <source>
        <strain evidence="6 7">Gen01</strain>
    </source>
</reference>
<evidence type="ECO:0000256" key="2">
    <source>
        <dbReference type="ARBA" id="ARBA00022448"/>
    </source>
</evidence>
<dbReference type="Gene3D" id="3.40.50.300">
    <property type="entry name" value="P-loop containing nucleotide triphosphate hydrolases"/>
    <property type="match status" value="2"/>
</dbReference>
<dbReference type="KEGG" id="pbro:HOP40_32425"/>
<dbReference type="PANTHER" id="PTHR43776:SF7">
    <property type="entry name" value="D,D-DIPEPTIDE TRANSPORT ATP-BINDING PROTEIN DDPF-RELATED"/>
    <property type="match status" value="1"/>
</dbReference>